<evidence type="ECO:0000256" key="15">
    <source>
        <dbReference type="ARBA" id="ARBA00041412"/>
    </source>
</evidence>
<comment type="similarity">
    <text evidence="2">Belongs to the AB hydrolase superfamily. Lipase family.</text>
</comment>
<reference evidence="19" key="1">
    <citation type="submission" date="2025-08" db="UniProtKB">
        <authorList>
            <consortium name="Ensembl"/>
        </authorList>
    </citation>
    <scope>IDENTIFICATION</scope>
</reference>
<dbReference type="FunFam" id="3.40.50.1820:FF:000183">
    <property type="entry name" value="Phosphatidylcholine-sterol acyltransferase"/>
    <property type="match status" value="1"/>
</dbReference>
<evidence type="ECO:0000256" key="13">
    <source>
        <dbReference type="ARBA" id="ARBA00039142"/>
    </source>
</evidence>
<evidence type="ECO:0000256" key="14">
    <source>
        <dbReference type="ARBA" id="ARBA00040526"/>
    </source>
</evidence>
<evidence type="ECO:0000256" key="1">
    <source>
        <dbReference type="ARBA" id="ARBA00004613"/>
    </source>
</evidence>
<dbReference type="Pfam" id="PF02450">
    <property type="entry name" value="LCAT"/>
    <property type="match status" value="1"/>
</dbReference>
<evidence type="ECO:0000256" key="3">
    <source>
        <dbReference type="ARBA" id="ARBA00022525"/>
    </source>
</evidence>
<evidence type="ECO:0000256" key="2">
    <source>
        <dbReference type="ARBA" id="ARBA00010701"/>
    </source>
</evidence>
<evidence type="ECO:0000313" key="20">
    <source>
        <dbReference type="Proteomes" id="UP000694523"/>
    </source>
</evidence>
<evidence type="ECO:0000256" key="9">
    <source>
        <dbReference type="ARBA" id="ARBA00023166"/>
    </source>
</evidence>
<dbReference type="GO" id="GO:0005576">
    <property type="term" value="C:extracellular region"/>
    <property type="evidence" value="ECO:0007669"/>
    <property type="project" value="UniProtKB-SubCell"/>
</dbReference>
<keyword evidence="6" id="KW-0732">Signal</keyword>
<evidence type="ECO:0000313" key="19">
    <source>
        <dbReference type="Ensembl" id="ENSNMLP00000038758.1"/>
    </source>
</evidence>
<comment type="subcellular location">
    <subcellularLocation>
        <location evidence="1">Secreted</location>
    </subcellularLocation>
</comment>
<dbReference type="PANTHER" id="PTHR11440">
    <property type="entry name" value="LECITHIN-CHOLESTEROL ACYLTRANSFERASE-RELATED"/>
    <property type="match status" value="1"/>
</dbReference>
<proteinExistence type="inferred from homology"/>
<dbReference type="GO" id="GO:0004607">
    <property type="term" value="F:phosphatidylcholine-sterol O-acyltransferase activity"/>
    <property type="evidence" value="ECO:0007669"/>
    <property type="project" value="UniProtKB-EC"/>
</dbReference>
<keyword evidence="9" id="KW-1207">Sterol metabolism</keyword>
<evidence type="ECO:0000256" key="17">
    <source>
        <dbReference type="ARBA" id="ARBA00050812"/>
    </source>
</evidence>
<dbReference type="EC" id="2.3.1.43" evidence="13"/>
<dbReference type="FunFam" id="3.40.50.1820:FF:000090">
    <property type="entry name" value="Phosphatidylcholine-sterol acyltransferase"/>
    <property type="match status" value="1"/>
</dbReference>
<accession>A0A8C6UU82</accession>
<dbReference type="InterPro" id="IPR029058">
    <property type="entry name" value="AB_hydrolase_fold"/>
</dbReference>
<sequence>MSRSRPLAVNRAEKKSANSEREQDFAAAVRTKHGLKGTHRVGASAGVSGFQHSSCFWIINVVFPPPVKPSTPNNSTPPLIIVPGNLGNRLEAKIDKPTLVNWMCYKKTEHWFPLWIDLNMFMPIGVDCWIDNIRLVYNRTTRRSSNSPGVQVRVPGFGQTQPLEYLDINKLSGYFHTMVEHLVSVGYSRNETVRGAPYDWRLAPNENEEYLVRLRGLVEDMYEQYQKPVYLLAHSMGCQYVLYFLNQQPQVWKDRYIKGFISLGAPWGGAVKALRAMASGQNDGIPMISNIKIREEQRMTTTNPWMLPFERFWPKDHVFVSTPTTNYTNQDYERFFTDIDFQDGWHMWVDTKNLTEDLHPPGVEVWCMYGVGLPTEVTYIYDEGFPDADPVDFVYADGDDTVDSFSMSLCKRWKGQQSKPVHVTEFRGLMHLDIVYHEKVLSLIQYILEGKSETPSEIDVRV</sequence>
<keyword evidence="5" id="KW-0808">Transferase</keyword>
<keyword evidence="3" id="KW-0964">Secreted</keyword>
<evidence type="ECO:0000256" key="16">
    <source>
        <dbReference type="ARBA" id="ARBA00042279"/>
    </source>
</evidence>
<keyword evidence="11" id="KW-0753">Steroid metabolism</keyword>
<evidence type="ECO:0000256" key="12">
    <source>
        <dbReference type="ARBA" id="ARBA00023315"/>
    </source>
</evidence>
<keyword evidence="8" id="KW-1015">Disulfide bond</keyword>
<evidence type="ECO:0000256" key="10">
    <source>
        <dbReference type="ARBA" id="ARBA00023180"/>
    </source>
</evidence>
<reference evidence="19" key="2">
    <citation type="submission" date="2025-09" db="UniProtKB">
        <authorList>
            <consortium name="Ensembl"/>
        </authorList>
    </citation>
    <scope>IDENTIFICATION</scope>
</reference>
<dbReference type="SUPFAM" id="SSF53474">
    <property type="entry name" value="alpha/beta-Hydrolases"/>
    <property type="match status" value="1"/>
</dbReference>
<dbReference type="Proteomes" id="UP000694523">
    <property type="component" value="Unplaced"/>
</dbReference>
<dbReference type="InterPro" id="IPR003386">
    <property type="entry name" value="LACT/PDAT_acylTrfase"/>
</dbReference>
<evidence type="ECO:0000256" key="8">
    <source>
        <dbReference type="ARBA" id="ARBA00023157"/>
    </source>
</evidence>
<keyword evidence="12" id="KW-0012">Acyltransferase</keyword>
<organism evidence="19 20">
    <name type="scientific">Neogobius melanostomus</name>
    <name type="common">round goby</name>
    <dbReference type="NCBI Taxonomy" id="47308"/>
    <lineage>
        <taxon>Eukaryota</taxon>
        <taxon>Metazoa</taxon>
        <taxon>Chordata</taxon>
        <taxon>Craniata</taxon>
        <taxon>Vertebrata</taxon>
        <taxon>Euteleostomi</taxon>
        <taxon>Actinopterygii</taxon>
        <taxon>Neopterygii</taxon>
        <taxon>Teleostei</taxon>
        <taxon>Neoteleostei</taxon>
        <taxon>Acanthomorphata</taxon>
        <taxon>Gobiaria</taxon>
        <taxon>Gobiiformes</taxon>
        <taxon>Gobioidei</taxon>
        <taxon>Gobiidae</taxon>
        <taxon>Benthophilinae</taxon>
        <taxon>Neogobiini</taxon>
        <taxon>Neogobius</taxon>
    </lineage>
</organism>
<comment type="catalytic activity">
    <reaction evidence="17">
        <text>a sterol + a 1,2-diacyl-sn-glycero-3-phosphocholine = a sterol ester + a 1-acyl-sn-glycero-3-phosphocholine</text>
        <dbReference type="Rhea" id="RHEA:21204"/>
        <dbReference type="ChEBI" id="CHEBI:15889"/>
        <dbReference type="ChEBI" id="CHEBI:35915"/>
        <dbReference type="ChEBI" id="CHEBI:57643"/>
        <dbReference type="ChEBI" id="CHEBI:58168"/>
        <dbReference type="EC" id="2.3.1.43"/>
    </reaction>
</comment>
<keyword evidence="4" id="KW-0153">Cholesterol metabolism</keyword>
<dbReference type="Gene3D" id="3.40.50.1820">
    <property type="entry name" value="alpha/beta hydrolase"/>
    <property type="match status" value="2"/>
</dbReference>
<evidence type="ECO:0000256" key="18">
    <source>
        <dbReference type="SAM" id="MobiDB-lite"/>
    </source>
</evidence>
<feature type="compositionally biased region" description="Basic and acidic residues" evidence="18">
    <location>
        <begin position="11"/>
        <end position="23"/>
    </location>
</feature>
<protein>
    <recommendedName>
        <fullName evidence="14">Phosphatidylcholine-sterol acyltransferase</fullName>
        <ecNumber evidence="13">2.3.1.43</ecNumber>
    </recommendedName>
    <alternativeName>
        <fullName evidence="16">Lecithin-cholesterol acyltransferase</fullName>
    </alternativeName>
    <alternativeName>
        <fullName evidence="15">Phospholipid-cholesterol acyltransferase</fullName>
    </alternativeName>
</protein>
<evidence type="ECO:0000256" key="5">
    <source>
        <dbReference type="ARBA" id="ARBA00022679"/>
    </source>
</evidence>
<evidence type="ECO:0000256" key="7">
    <source>
        <dbReference type="ARBA" id="ARBA00023098"/>
    </source>
</evidence>
<dbReference type="AlphaFoldDB" id="A0A8C6UU82"/>
<name>A0A8C6UU82_9GOBI</name>
<evidence type="ECO:0000256" key="6">
    <source>
        <dbReference type="ARBA" id="ARBA00022729"/>
    </source>
</evidence>
<keyword evidence="10" id="KW-0325">Glycoprotein</keyword>
<evidence type="ECO:0000256" key="4">
    <source>
        <dbReference type="ARBA" id="ARBA00022548"/>
    </source>
</evidence>
<dbReference type="GO" id="GO:0008203">
    <property type="term" value="P:cholesterol metabolic process"/>
    <property type="evidence" value="ECO:0007669"/>
    <property type="project" value="UniProtKB-KW"/>
</dbReference>
<keyword evidence="7" id="KW-0443">Lipid metabolism</keyword>
<keyword evidence="20" id="KW-1185">Reference proteome</keyword>
<evidence type="ECO:0000256" key="11">
    <source>
        <dbReference type="ARBA" id="ARBA00023221"/>
    </source>
</evidence>
<feature type="region of interest" description="Disordered" evidence="18">
    <location>
        <begin position="1"/>
        <end position="23"/>
    </location>
</feature>
<dbReference type="Ensembl" id="ENSNMLT00000043139.1">
    <property type="protein sequence ID" value="ENSNMLP00000038758.1"/>
    <property type="gene ID" value="ENSNMLG00000023900.1"/>
</dbReference>